<dbReference type="GO" id="GO:0042795">
    <property type="term" value="P:snRNA transcription by RNA polymerase II"/>
    <property type="evidence" value="ECO:0007669"/>
    <property type="project" value="TreeGrafter"/>
</dbReference>
<dbReference type="WBParaSite" id="TMUE_1000004790.1">
    <property type="protein sequence ID" value="TMUE_1000004790.1"/>
    <property type="gene ID" value="WBGene00294218"/>
</dbReference>
<dbReference type="Pfam" id="PF09808">
    <property type="entry name" value="SNAPC1"/>
    <property type="match status" value="1"/>
</dbReference>
<dbReference type="InterPro" id="IPR019188">
    <property type="entry name" value="SNAPC1"/>
</dbReference>
<dbReference type="PANTHER" id="PTHR15131:SF3">
    <property type="entry name" value="SNRNA-ACTIVATING PROTEIN COMPLEX SUBUNIT 1"/>
    <property type="match status" value="1"/>
</dbReference>
<evidence type="ECO:0000256" key="1">
    <source>
        <dbReference type="SAM" id="MobiDB-lite"/>
    </source>
</evidence>
<organism evidence="2 3">
    <name type="scientific">Trichuris muris</name>
    <name type="common">Mouse whipworm</name>
    <dbReference type="NCBI Taxonomy" id="70415"/>
    <lineage>
        <taxon>Eukaryota</taxon>
        <taxon>Metazoa</taxon>
        <taxon>Ecdysozoa</taxon>
        <taxon>Nematoda</taxon>
        <taxon>Enoplea</taxon>
        <taxon>Dorylaimia</taxon>
        <taxon>Trichinellida</taxon>
        <taxon>Trichuridae</taxon>
        <taxon>Trichuris</taxon>
    </lineage>
</organism>
<feature type="region of interest" description="Disordered" evidence="1">
    <location>
        <begin position="241"/>
        <end position="315"/>
    </location>
</feature>
<dbReference type="AlphaFoldDB" id="A0A5S6QCG6"/>
<feature type="compositionally biased region" description="Polar residues" evidence="1">
    <location>
        <begin position="411"/>
        <end position="425"/>
    </location>
</feature>
<dbReference type="InterPro" id="IPR016024">
    <property type="entry name" value="ARM-type_fold"/>
</dbReference>
<dbReference type="PANTHER" id="PTHR15131">
    <property type="entry name" value="SMALL NUCLEAR RNA ACTIVATING COMPLEX, POLYPEPTIDE 1"/>
    <property type="match status" value="1"/>
</dbReference>
<dbReference type="SUPFAM" id="SSF48371">
    <property type="entry name" value="ARM repeat"/>
    <property type="match status" value="1"/>
</dbReference>
<protein>
    <submittedName>
        <fullName evidence="3">Uncharacterized protein</fullName>
    </submittedName>
</protein>
<proteinExistence type="predicted"/>
<dbReference type="GO" id="GO:0042796">
    <property type="term" value="P:snRNA transcription by RNA polymerase III"/>
    <property type="evidence" value="ECO:0007669"/>
    <property type="project" value="TreeGrafter"/>
</dbReference>
<keyword evidence="2" id="KW-1185">Reference proteome</keyword>
<sequence>MDRSMLKTMVCFTPVCTGIVPDVERFVRRFVSFWHPTYRTFKKLFKEMQMSTIFLGRRNLHNLRSFVRQLLIIVTTYCFPPHDDKTRICGIYLLYAMYFLQPEQCNLTVRISLGQLACLMDFMKRLQSERRHHAFCCLMRLFRARAFLFCQFTCEYNPFGGYRTLSSFITNEQRESLALDVDNVALLDTILSSDLLKTIVLIQQKLVHLLSKPEAEKFRSLLPPIIYKDIRKEIRDIVSSAKKNMRGSDNDDDEQEETQPSSSAKGCINEVDDMEEEEEEEDGSEAEVEEVDGDDNEGENGEDEDLPTVSQKKDMLERRQALKRFAYSFIPSRPKRVQEIEEEAQVPSKKRTEAPLRKYGRSPSKKPAKQPRKTIERATCGSETSAKKFVEPVPSEAAEAAGKKEGIEAGTRSTRSTYENQALNE</sequence>
<dbReference type="GO" id="GO:0019185">
    <property type="term" value="C:snRNA-activating protein complex"/>
    <property type="evidence" value="ECO:0007669"/>
    <property type="project" value="TreeGrafter"/>
</dbReference>
<feature type="compositionally biased region" description="Acidic residues" evidence="1">
    <location>
        <begin position="270"/>
        <end position="306"/>
    </location>
</feature>
<reference evidence="3" key="1">
    <citation type="submission" date="2019-12" db="UniProtKB">
        <authorList>
            <consortium name="WormBaseParasite"/>
        </authorList>
    </citation>
    <scope>IDENTIFICATION</scope>
</reference>
<dbReference type="GO" id="GO:0043565">
    <property type="term" value="F:sequence-specific DNA binding"/>
    <property type="evidence" value="ECO:0007669"/>
    <property type="project" value="TreeGrafter"/>
</dbReference>
<feature type="compositionally biased region" description="Basic residues" evidence="1">
    <location>
        <begin position="358"/>
        <end position="372"/>
    </location>
</feature>
<evidence type="ECO:0000313" key="2">
    <source>
        <dbReference type="Proteomes" id="UP000046395"/>
    </source>
</evidence>
<dbReference type="STRING" id="70415.A0A5S6QCG6"/>
<name>A0A5S6QCG6_TRIMR</name>
<dbReference type="Proteomes" id="UP000046395">
    <property type="component" value="Unassembled WGS sequence"/>
</dbReference>
<feature type="region of interest" description="Disordered" evidence="1">
    <location>
        <begin position="327"/>
        <end position="425"/>
    </location>
</feature>
<evidence type="ECO:0000313" key="3">
    <source>
        <dbReference type="WBParaSite" id="TMUE_1000004790.1"/>
    </source>
</evidence>
<accession>A0A5S6QCG6</accession>